<evidence type="ECO:0000313" key="4">
    <source>
        <dbReference type="EMBL" id="AGE96237.1"/>
    </source>
</evidence>
<dbReference type="EMBL" id="KC513614">
    <property type="protein sequence ID" value="AGE96237.1"/>
    <property type="molecule type" value="Genomic_DNA"/>
</dbReference>
<dbReference type="GO" id="GO:0042273">
    <property type="term" value="P:ribosomal large subunit biogenesis"/>
    <property type="evidence" value="ECO:0007669"/>
    <property type="project" value="TreeGrafter"/>
</dbReference>
<dbReference type="GO" id="GO:0005730">
    <property type="term" value="C:nucleolus"/>
    <property type="evidence" value="ECO:0007669"/>
    <property type="project" value="TreeGrafter"/>
</dbReference>
<evidence type="ECO:0000256" key="2">
    <source>
        <dbReference type="ARBA" id="ARBA00005907"/>
    </source>
</evidence>
<dbReference type="GO" id="GO:0005654">
    <property type="term" value="C:nucleoplasm"/>
    <property type="evidence" value="ECO:0007669"/>
    <property type="project" value="TreeGrafter"/>
</dbReference>
<dbReference type="VEuPathDB" id="MicrosporidiaDB:AEWD_090540"/>
<keyword evidence="3" id="KW-0539">Nucleus</keyword>
<comment type="subcellular location">
    <subcellularLocation>
        <location evidence="1">Nucleus</location>
    </subcellularLocation>
</comment>
<dbReference type="Pfam" id="PF03715">
    <property type="entry name" value="Noc2"/>
    <property type="match status" value="1"/>
</dbReference>
<dbReference type="GO" id="GO:0030690">
    <property type="term" value="C:Noc1p-Noc2p complex"/>
    <property type="evidence" value="ECO:0007669"/>
    <property type="project" value="TreeGrafter"/>
</dbReference>
<comment type="similarity">
    <text evidence="2">Belongs to the NOC2 family.</text>
</comment>
<dbReference type="PANTHER" id="PTHR12687">
    <property type="entry name" value="NUCLEOLAR COMPLEX 2 AND RAD4-RELATED"/>
    <property type="match status" value="1"/>
</dbReference>
<evidence type="ECO:0000256" key="3">
    <source>
        <dbReference type="ARBA" id="ARBA00023242"/>
    </source>
</evidence>
<dbReference type="InterPro" id="IPR005343">
    <property type="entry name" value="Noc2"/>
</dbReference>
<sequence length="252" mass="29371">MVQTDNKNGRELQESYLSKLYISQPLTLPEDIKNYVLNPREVDREMVYLERYVSTKDPDLTRIIFMVEILSKCLRRHSEFRDYTKLLVRIVETYKDYQYSIFCLRIIRSVVGSKFYIPLSFYLVRILKNAISVKNLIASGRKIDYDMVKPDTERIRSEEHQMFVIEEASSVLLQHMSMFSKNIGFPELAGVVISELKKLRIGIYKEVVGNMISGIDGQRKYVLEKRNKLKLSGIDGKTISSFESSIERTLGQ</sequence>
<organism evidence="4">
    <name type="scientific">Encephalitozoon cuniculi</name>
    <name type="common">Microsporidian parasite</name>
    <dbReference type="NCBI Taxonomy" id="6035"/>
    <lineage>
        <taxon>Eukaryota</taxon>
        <taxon>Fungi</taxon>
        <taxon>Fungi incertae sedis</taxon>
        <taxon>Microsporidia</taxon>
        <taxon>Unikaryonidae</taxon>
        <taxon>Encephalitozoon</taxon>
    </lineage>
</organism>
<reference evidence="4" key="1">
    <citation type="journal article" date="2013" name="Eukaryot. Cell">
        <title>Extremely Reduced Levels of Heterozygosity in the Vertebrate Pathogen Encephalitozoon cuniculi.</title>
        <authorList>
            <person name="Selman M."/>
            <person name="Sak B."/>
            <person name="Kvac M."/>
            <person name="Farinelli L."/>
            <person name="Weiss L.M."/>
            <person name="Corradi N."/>
        </authorList>
    </citation>
    <scope>NUCLEOTIDE SEQUENCE</scope>
</reference>
<proteinExistence type="inferred from homology"/>
<accession>M1KA72</accession>
<dbReference type="OMA" id="CETVCHE"/>
<dbReference type="PANTHER" id="PTHR12687:SF4">
    <property type="entry name" value="NUCLEOLAR COMPLEX PROTEIN 2 HOMOLOG"/>
    <property type="match status" value="1"/>
</dbReference>
<dbReference type="GO" id="GO:0030691">
    <property type="term" value="C:Noc2p-Noc3p complex"/>
    <property type="evidence" value="ECO:0007669"/>
    <property type="project" value="TreeGrafter"/>
</dbReference>
<dbReference type="VEuPathDB" id="MicrosporidiaDB:ECU09_0520"/>
<gene>
    <name evidence="4" type="ORF">ECU09_0520</name>
</gene>
<protein>
    <submittedName>
        <fullName evidence="4">Uncharacterized protein</fullName>
    </submittedName>
</protein>
<name>M1KA72_ENCCN</name>
<dbReference type="VEuPathDB" id="MicrosporidiaDB:AEWR_090540"/>
<dbReference type="VEuPathDB" id="MicrosporidiaDB:AEWQ_090550"/>
<evidence type="ECO:0000256" key="1">
    <source>
        <dbReference type="ARBA" id="ARBA00004123"/>
    </source>
</evidence>
<dbReference type="VEuPathDB" id="MicrosporidiaDB:M970_090540"/>
<dbReference type="AlphaFoldDB" id="M1KA72"/>